<keyword evidence="4" id="KW-1185">Reference proteome</keyword>
<sequence>MGIPASMNFLLVCRIRNAKVSYSVNQQPSSFQRRRKKAGQSAKNQLQSKQCCLKLKLRDYKQVVKLRTKRAQTYIQLVDLDLAEMDIKKALEIDPYNRK</sequence>
<reference evidence="3 4" key="1">
    <citation type="journal article" date="2018" name="Mol. Plant">
        <title>The genome of Artemisia annua provides insight into the evolution of Asteraceae family and artemisinin biosynthesis.</title>
        <authorList>
            <person name="Shen Q."/>
            <person name="Zhang L."/>
            <person name="Liao Z."/>
            <person name="Wang S."/>
            <person name="Yan T."/>
            <person name="Shi P."/>
            <person name="Liu M."/>
            <person name="Fu X."/>
            <person name="Pan Q."/>
            <person name="Wang Y."/>
            <person name="Lv Z."/>
            <person name="Lu X."/>
            <person name="Zhang F."/>
            <person name="Jiang W."/>
            <person name="Ma Y."/>
            <person name="Chen M."/>
            <person name="Hao X."/>
            <person name="Li L."/>
            <person name="Tang Y."/>
            <person name="Lv G."/>
            <person name="Zhou Y."/>
            <person name="Sun X."/>
            <person name="Brodelius P.E."/>
            <person name="Rose J.K.C."/>
            <person name="Tang K."/>
        </authorList>
    </citation>
    <scope>NUCLEOTIDE SEQUENCE [LARGE SCALE GENOMIC DNA]</scope>
    <source>
        <strain evidence="4">cv. Huhao1</strain>
        <tissue evidence="3">Leaf</tissue>
    </source>
</reference>
<gene>
    <name evidence="3" type="ORF">CTI12_AA523150</name>
</gene>
<dbReference type="EMBL" id="PKPP01011183">
    <property type="protein sequence ID" value="PWA44618.1"/>
    <property type="molecule type" value="Genomic_DNA"/>
</dbReference>
<comment type="caution">
    <text evidence="3">The sequence shown here is derived from an EMBL/GenBank/DDBJ whole genome shotgun (WGS) entry which is preliminary data.</text>
</comment>
<dbReference type="InterPro" id="IPR011990">
    <property type="entry name" value="TPR-like_helical_dom_sf"/>
</dbReference>
<feature type="region of interest" description="Disordered" evidence="2">
    <location>
        <begin position="26"/>
        <end position="47"/>
    </location>
</feature>
<accession>A0A2U1L6L6</accession>
<dbReference type="AlphaFoldDB" id="A0A2U1L6L6"/>
<keyword evidence="3" id="KW-0413">Isomerase</keyword>
<feature type="repeat" description="TPR" evidence="1">
    <location>
        <begin position="64"/>
        <end position="97"/>
    </location>
</feature>
<dbReference type="STRING" id="35608.A0A2U1L6L6"/>
<evidence type="ECO:0000256" key="2">
    <source>
        <dbReference type="SAM" id="MobiDB-lite"/>
    </source>
</evidence>
<evidence type="ECO:0000313" key="4">
    <source>
        <dbReference type="Proteomes" id="UP000245207"/>
    </source>
</evidence>
<protein>
    <submittedName>
        <fullName evidence="3">70 kDa peptidyl-prolyl isomerase</fullName>
    </submittedName>
</protein>
<dbReference type="OrthoDB" id="72596at2759"/>
<keyword evidence="1" id="KW-0802">TPR repeat</keyword>
<proteinExistence type="predicted"/>
<name>A0A2U1L6L6_ARTAN</name>
<dbReference type="Proteomes" id="UP000245207">
    <property type="component" value="Unassembled WGS sequence"/>
</dbReference>
<organism evidence="3 4">
    <name type="scientific">Artemisia annua</name>
    <name type="common">Sweet wormwood</name>
    <dbReference type="NCBI Taxonomy" id="35608"/>
    <lineage>
        <taxon>Eukaryota</taxon>
        <taxon>Viridiplantae</taxon>
        <taxon>Streptophyta</taxon>
        <taxon>Embryophyta</taxon>
        <taxon>Tracheophyta</taxon>
        <taxon>Spermatophyta</taxon>
        <taxon>Magnoliopsida</taxon>
        <taxon>eudicotyledons</taxon>
        <taxon>Gunneridae</taxon>
        <taxon>Pentapetalae</taxon>
        <taxon>asterids</taxon>
        <taxon>campanulids</taxon>
        <taxon>Asterales</taxon>
        <taxon>Asteraceae</taxon>
        <taxon>Asteroideae</taxon>
        <taxon>Anthemideae</taxon>
        <taxon>Artemisiinae</taxon>
        <taxon>Artemisia</taxon>
    </lineage>
</organism>
<dbReference type="SUPFAM" id="SSF48452">
    <property type="entry name" value="TPR-like"/>
    <property type="match status" value="1"/>
</dbReference>
<dbReference type="GO" id="GO:0016853">
    <property type="term" value="F:isomerase activity"/>
    <property type="evidence" value="ECO:0007669"/>
    <property type="project" value="UniProtKB-KW"/>
</dbReference>
<evidence type="ECO:0000256" key="1">
    <source>
        <dbReference type="PROSITE-ProRule" id="PRU00339"/>
    </source>
</evidence>
<dbReference type="InterPro" id="IPR019734">
    <property type="entry name" value="TPR_rpt"/>
</dbReference>
<dbReference type="PROSITE" id="PS50005">
    <property type="entry name" value="TPR"/>
    <property type="match status" value="1"/>
</dbReference>
<evidence type="ECO:0000313" key="3">
    <source>
        <dbReference type="EMBL" id="PWA44618.1"/>
    </source>
</evidence>